<dbReference type="AlphaFoldDB" id="A0A165EKX0"/>
<organism evidence="7 8">
    <name type="scientific">Exidia glandulosa HHB12029</name>
    <dbReference type="NCBI Taxonomy" id="1314781"/>
    <lineage>
        <taxon>Eukaryota</taxon>
        <taxon>Fungi</taxon>
        <taxon>Dikarya</taxon>
        <taxon>Basidiomycota</taxon>
        <taxon>Agaricomycotina</taxon>
        <taxon>Agaricomycetes</taxon>
        <taxon>Auriculariales</taxon>
        <taxon>Exidiaceae</taxon>
        <taxon>Exidia</taxon>
    </lineage>
</organism>
<dbReference type="PANTHER" id="PTHR23112">
    <property type="entry name" value="G PROTEIN-COUPLED RECEPTOR 157-RELATED"/>
    <property type="match status" value="1"/>
</dbReference>
<keyword evidence="3 6" id="KW-1133">Transmembrane helix</keyword>
<feature type="transmembrane region" description="Helical" evidence="6">
    <location>
        <begin position="264"/>
        <end position="285"/>
    </location>
</feature>
<feature type="compositionally biased region" description="Polar residues" evidence="5">
    <location>
        <begin position="648"/>
        <end position="658"/>
    </location>
</feature>
<evidence type="ECO:0000313" key="8">
    <source>
        <dbReference type="Proteomes" id="UP000077266"/>
    </source>
</evidence>
<evidence type="ECO:0000256" key="5">
    <source>
        <dbReference type="SAM" id="MobiDB-lite"/>
    </source>
</evidence>
<keyword evidence="4 6" id="KW-0472">Membrane</keyword>
<evidence type="ECO:0000256" key="3">
    <source>
        <dbReference type="ARBA" id="ARBA00022989"/>
    </source>
</evidence>
<feature type="compositionally biased region" description="Low complexity" evidence="5">
    <location>
        <begin position="490"/>
        <end position="503"/>
    </location>
</feature>
<feature type="transmembrane region" description="Helical" evidence="6">
    <location>
        <begin position="124"/>
        <end position="144"/>
    </location>
</feature>
<dbReference type="PANTHER" id="PTHR23112:SF37">
    <property type="entry name" value="G PROTEIN-COUPLED RECEPTOR GPR1"/>
    <property type="match status" value="1"/>
</dbReference>
<dbReference type="EMBL" id="KV426133">
    <property type="protein sequence ID" value="KZV87177.1"/>
    <property type="molecule type" value="Genomic_DNA"/>
</dbReference>
<dbReference type="Proteomes" id="UP000077266">
    <property type="component" value="Unassembled WGS sequence"/>
</dbReference>
<feature type="region of interest" description="Disordered" evidence="5">
    <location>
        <begin position="442"/>
        <end position="461"/>
    </location>
</feature>
<evidence type="ECO:0008006" key="9">
    <source>
        <dbReference type="Google" id="ProtNLM"/>
    </source>
</evidence>
<feature type="compositionally biased region" description="Pro residues" evidence="5">
    <location>
        <begin position="449"/>
        <end position="458"/>
    </location>
</feature>
<keyword evidence="2 6" id="KW-0812">Transmembrane</keyword>
<evidence type="ECO:0000256" key="4">
    <source>
        <dbReference type="ARBA" id="ARBA00023136"/>
    </source>
</evidence>
<evidence type="ECO:0000256" key="2">
    <source>
        <dbReference type="ARBA" id="ARBA00022692"/>
    </source>
</evidence>
<name>A0A165EKX0_EXIGL</name>
<dbReference type="GO" id="GO:0007189">
    <property type="term" value="P:adenylate cyclase-activating G protein-coupled receptor signaling pathway"/>
    <property type="evidence" value="ECO:0007669"/>
    <property type="project" value="TreeGrafter"/>
</dbReference>
<feature type="region of interest" description="Disordered" evidence="5">
    <location>
        <begin position="480"/>
        <end position="540"/>
    </location>
</feature>
<feature type="compositionally biased region" description="Low complexity" evidence="5">
    <location>
        <begin position="678"/>
        <end position="706"/>
    </location>
</feature>
<feature type="transmembrane region" description="Helical" evidence="6">
    <location>
        <begin position="211"/>
        <end position="230"/>
    </location>
</feature>
<protein>
    <recommendedName>
        <fullName evidence="9">Glucose receptor Git3 N-terminal domain-containing protein</fullName>
    </recommendedName>
</protein>
<feature type="transmembrane region" description="Helical" evidence="6">
    <location>
        <begin position="156"/>
        <end position="180"/>
    </location>
</feature>
<proteinExistence type="predicted"/>
<dbReference type="InParanoid" id="A0A165EKX0"/>
<feature type="compositionally biased region" description="Pro residues" evidence="5">
    <location>
        <begin position="395"/>
        <end position="406"/>
    </location>
</feature>
<reference evidence="7 8" key="1">
    <citation type="journal article" date="2016" name="Mol. Biol. Evol.">
        <title>Comparative Genomics of Early-Diverging Mushroom-Forming Fungi Provides Insights into the Origins of Lignocellulose Decay Capabilities.</title>
        <authorList>
            <person name="Nagy L.G."/>
            <person name="Riley R."/>
            <person name="Tritt A."/>
            <person name="Adam C."/>
            <person name="Daum C."/>
            <person name="Floudas D."/>
            <person name="Sun H."/>
            <person name="Yadav J.S."/>
            <person name="Pangilinan J."/>
            <person name="Larsson K.H."/>
            <person name="Matsuura K."/>
            <person name="Barry K."/>
            <person name="Labutti K."/>
            <person name="Kuo R."/>
            <person name="Ohm R.A."/>
            <person name="Bhattacharya S.S."/>
            <person name="Shirouzu T."/>
            <person name="Yoshinaga Y."/>
            <person name="Martin F.M."/>
            <person name="Grigoriev I.V."/>
            <person name="Hibbett D.S."/>
        </authorList>
    </citation>
    <scope>NUCLEOTIDE SEQUENCE [LARGE SCALE GENOMIC DNA]</scope>
    <source>
        <strain evidence="7 8">HHB12029</strain>
    </source>
</reference>
<evidence type="ECO:0000313" key="7">
    <source>
        <dbReference type="EMBL" id="KZV87177.1"/>
    </source>
</evidence>
<dbReference type="STRING" id="1314781.A0A165EKX0"/>
<evidence type="ECO:0000256" key="1">
    <source>
        <dbReference type="ARBA" id="ARBA00004141"/>
    </source>
</evidence>
<dbReference type="GO" id="GO:0004930">
    <property type="term" value="F:G protein-coupled receptor activity"/>
    <property type="evidence" value="ECO:0007669"/>
    <property type="project" value="TreeGrafter"/>
</dbReference>
<feature type="transmembrane region" description="Helical" evidence="6">
    <location>
        <begin position="37"/>
        <end position="61"/>
    </location>
</feature>
<feature type="transmembrane region" description="Helical" evidence="6">
    <location>
        <begin position="300"/>
        <end position="320"/>
    </location>
</feature>
<evidence type="ECO:0000256" key="6">
    <source>
        <dbReference type="SAM" id="Phobius"/>
    </source>
</evidence>
<feature type="region of interest" description="Disordered" evidence="5">
    <location>
        <begin position="648"/>
        <end position="720"/>
    </location>
</feature>
<dbReference type="GO" id="GO:0005886">
    <property type="term" value="C:plasma membrane"/>
    <property type="evidence" value="ECO:0007669"/>
    <property type="project" value="TreeGrafter"/>
</dbReference>
<keyword evidence="8" id="KW-1185">Reference proteome</keyword>
<comment type="subcellular location">
    <subcellularLocation>
        <location evidence="1">Membrane</location>
        <topology evidence="1">Multi-pass membrane protein</topology>
    </subcellularLocation>
</comment>
<feature type="transmembrane region" description="Helical" evidence="6">
    <location>
        <begin position="82"/>
        <end position="104"/>
    </location>
</feature>
<sequence length="720" mass="77482">MASTSNNIGAATDMMTQLLHVVRSATSNFNPSASLAIVIPSLFSAVAVLAILAHIATAAAAQYYRRMVMGEKGERIFATTPLGIYIISLLFSSLLSAIGASLNIEWVRVKGIETNTMCSAQATMLQAGSLGTAFFILYISAHALNAVILRKPVARWVLILSLVALWALVLFLDLAGPLFVPKDPLHPFYGPAGSWCWITRPYLKSQQSLQGIPMVIVSGASMIMFAIVFLKARGGDIRGIMGKDAKNAASNMHKEKGTMLVGKYLVWYPVVYILFSLPLAVVAFVGKASTIVNGVVFAEVLYSFQGLAFVAIFVCTYRVFGGRPWRFGIGSYTLQGSAAKASGESFEALEKAMSPVTPEQQWKPATKEWAVERTQSTRSRPYSMVSAVSSGSQAPPVPEKPMPPVPASTRPLARAPTHRRIKSDDTMVEPVERDSTGSLDTIVEVPTPMSSPPAPVPVRVPSRTAMRTPLGAMQPGEFDRMRSMTRTPPSALSKKSSMMSAGSRLPRKESVRFAPTPTVFGGNSPVEEETPTMPVPAMPMPVRPPPAATLESTLRSPMRKPVRMTDSIVALSEAQPAPRKNLPQPTIVIPGRPERQERDTIFVMETPVQLQNRYDMPAQVVSALSSPTGSFESDHASSILDYYGASSPGGSAQVSPVNGNDFVPRVNVVPDSDEGHKQQQQQQQLVAPRARAPAPAPAGLLTVPAPGRRPSATPPRPGYL</sequence>
<accession>A0A165EKX0</accession>
<feature type="region of interest" description="Disordered" evidence="5">
    <location>
        <begin position="373"/>
        <end position="419"/>
    </location>
</feature>
<feature type="compositionally biased region" description="Polar residues" evidence="5">
    <location>
        <begin position="373"/>
        <end position="393"/>
    </location>
</feature>
<dbReference type="OrthoDB" id="100006at2759"/>
<gene>
    <name evidence="7" type="ORF">EXIGLDRAFT_207785</name>
</gene>